<keyword evidence="6" id="KW-1185">Reference proteome</keyword>
<evidence type="ECO:0000313" key="5">
    <source>
        <dbReference type="EMBL" id="CEJ93081.1"/>
    </source>
</evidence>
<evidence type="ECO:0000313" key="6">
    <source>
        <dbReference type="Proteomes" id="UP000039046"/>
    </source>
</evidence>
<gene>
    <name evidence="5" type="ORF">VHEMI08695</name>
</gene>
<dbReference type="HOGENOM" id="CLU_043857_0_0_1"/>
<dbReference type="EMBL" id="CDHN01000005">
    <property type="protein sequence ID" value="CEJ93081.1"/>
    <property type="molecule type" value="Genomic_DNA"/>
</dbReference>
<accession>A0A0A1T7H4</accession>
<evidence type="ECO:0000256" key="2">
    <source>
        <dbReference type="ARBA" id="ARBA00022723"/>
    </source>
</evidence>
<evidence type="ECO:0000256" key="3">
    <source>
        <dbReference type="ARBA" id="ARBA00022833"/>
    </source>
</evidence>
<dbReference type="OrthoDB" id="6407410at2759"/>
<dbReference type="PROSITE" id="PS51792">
    <property type="entry name" value="YIPPEE"/>
    <property type="match status" value="1"/>
</dbReference>
<dbReference type="GO" id="GO:0046872">
    <property type="term" value="F:metal ion binding"/>
    <property type="evidence" value="ECO:0007669"/>
    <property type="project" value="UniProtKB-KW"/>
</dbReference>
<name>A0A0A1T7H4_9HYPO</name>
<reference evidence="5 6" key="1">
    <citation type="journal article" date="2015" name="Genome Announc.">
        <title>Draft Genome Sequence and Gene Annotation of the Entomopathogenic Fungus Verticillium hemipterigenum.</title>
        <authorList>
            <person name="Horn F."/>
            <person name="Habel A."/>
            <person name="Scharf D.H."/>
            <person name="Dworschak J."/>
            <person name="Brakhage A.A."/>
            <person name="Guthke R."/>
            <person name="Hertweck C."/>
            <person name="Linde J."/>
        </authorList>
    </citation>
    <scope>NUCLEOTIDE SEQUENCE [LARGE SCALE GENOMIC DNA]</scope>
</reference>
<keyword evidence="3" id="KW-0862">Zinc</keyword>
<comment type="similarity">
    <text evidence="1">Belongs to the yippee family.</text>
</comment>
<proteinExistence type="inferred from homology"/>
<evidence type="ECO:0000256" key="1">
    <source>
        <dbReference type="ARBA" id="ARBA00005613"/>
    </source>
</evidence>
<feature type="domain" description="Yippee" evidence="4">
    <location>
        <begin position="68"/>
        <end position="173"/>
    </location>
</feature>
<dbReference type="InterPro" id="IPR004910">
    <property type="entry name" value="Yippee/Mis18/Cereblon"/>
</dbReference>
<dbReference type="AlphaFoldDB" id="A0A0A1T7H4"/>
<dbReference type="PANTHER" id="PTHR13848">
    <property type="entry name" value="PROTEIN YIPPEE-LIKE CG15309-RELATED"/>
    <property type="match status" value="1"/>
</dbReference>
<evidence type="ECO:0000259" key="4">
    <source>
        <dbReference type="PROSITE" id="PS51792"/>
    </source>
</evidence>
<protein>
    <recommendedName>
        <fullName evidence="4">Yippee domain-containing protein</fullName>
    </recommendedName>
</protein>
<organism evidence="5 6">
    <name type="scientific">[Torrubiella] hemipterigena</name>
    <dbReference type="NCBI Taxonomy" id="1531966"/>
    <lineage>
        <taxon>Eukaryota</taxon>
        <taxon>Fungi</taxon>
        <taxon>Dikarya</taxon>
        <taxon>Ascomycota</taxon>
        <taxon>Pezizomycotina</taxon>
        <taxon>Sordariomycetes</taxon>
        <taxon>Hypocreomycetidae</taxon>
        <taxon>Hypocreales</taxon>
        <taxon>Clavicipitaceae</taxon>
        <taxon>Clavicipitaceae incertae sedis</taxon>
        <taxon>'Torrubiella' clade</taxon>
    </lineage>
</organism>
<dbReference type="InterPro" id="IPR039058">
    <property type="entry name" value="Yippee_fam"/>
</dbReference>
<dbReference type="Proteomes" id="UP000039046">
    <property type="component" value="Unassembled WGS sequence"/>
</dbReference>
<dbReference type="InterPro" id="IPR034751">
    <property type="entry name" value="Yippee"/>
</dbReference>
<dbReference type="Pfam" id="PF03226">
    <property type="entry name" value="Yippee-Mis18"/>
    <property type="match status" value="1"/>
</dbReference>
<dbReference type="STRING" id="1531966.A0A0A1T7H4"/>
<sequence length="242" mass="26507">MGRDSRISATKPIFATFLLSSLHFPFWKRYSSTSTPLHGPELLTPSSTSTAAPVKGATESSVVRLGPDTLRCTQCSTDLALKSQIVSKGFTGRHGRALLVAPPPDVPDGGLANIRIGRSEDRQLVTGWHVVADISCVICCRKLGWKYVDATEKSQHYKVGKYILETERVTLYRSWGDAPKGCDGALNNFDHALQNETDVSFDSEDEDECDDIFAGVWNADEVAKRRGISSTWRNSAAPTAEE</sequence>
<keyword evidence="2" id="KW-0479">Metal-binding</keyword>